<dbReference type="InterPro" id="IPR051023">
    <property type="entry name" value="PP2A_Regulatory_Subunit_A"/>
</dbReference>
<evidence type="ECO:0000256" key="2">
    <source>
        <dbReference type="PROSITE-ProRule" id="PRU00103"/>
    </source>
</evidence>
<protein>
    <submittedName>
        <fullName evidence="3">TIP120 domain-containing protein</fullName>
    </submittedName>
</protein>
<dbReference type="GO" id="GO:0005829">
    <property type="term" value="C:cytosol"/>
    <property type="evidence" value="ECO:0007669"/>
    <property type="project" value="TreeGrafter"/>
</dbReference>
<dbReference type="InterPro" id="IPR011989">
    <property type="entry name" value="ARM-like"/>
</dbReference>
<dbReference type="Gene3D" id="1.25.10.10">
    <property type="entry name" value="Leucine-rich Repeat Variant"/>
    <property type="match status" value="1"/>
</dbReference>
<reference evidence="3" key="1">
    <citation type="submission" date="2016-06" db="UniProtKB">
        <authorList>
            <consortium name="WormBaseParasite"/>
        </authorList>
    </citation>
    <scope>IDENTIFICATION</scope>
</reference>
<accession>A0A183EK72</accession>
<dbReference type="SUPFAM" id="SSF48371">
    <property type="entry name" value="ARM repeat"/>
    <property type="match status" value="1"/>
</dbReference>
<dbReference type="PANTHER" id="PTHR10648">
    <property type="entry name" value="SERINE/THREONINE-PROTEIN PHOSPHATASE PP2A 65 KDA REGULATORY SUBUNIT"/>
    <property type="match status" value="1"/>
</dbReference>
<organism evidence="3">
    <name type="scientific">Gongylonema pulchrum</name>
    <dbReference type="NCBI Taxonomy" id="637853"/>
    <lineage>
        <taxon>Eukaryota</taxon>
        <taxon>Metazoa</taxon>
        <taxon>Ecdysozoa</taxon>
        <taxon>Nematoda</taxon>
        <taxon>Chromadorea</taxon>
        <taxon>Rhabditida</taxon>
        <taxon>Spirurina</taxon>
        <taxon>Spiruromorpha</taxon>
        <taxon>Spiruroidea</taxon>
        <taxon>Gongylonematidae</taxon>
        <taxon>Gongylonema</taxon>
    </lineage>
</organism>
<feature type="repeat" description="HEAT" evidence="2">
    <location>
        <begin position="99"/>
        <end position="138"/>
    </location>
</feature>
<dbReference type="Pfam" id="PF13646">
    <property type="entry name" value="HEAT_2"/>
    <property type="match status" value="1"/>
</dbReference>
<dbReference type="GO" id="GO:0005634">
    <property type="term" value="C:nucleus"/>
    <property type="evidence" value="ECO:0007669"/>
    <property type="project" value="TreeGrafter"/>
</dbReference>
<dbReference type="PROSITE" id="PS50077">
    <property type="entry name" value="HEAT_REPEAT"/>
    <property type="match status" value="2"/>
</dbReference>
<dbReference type="WBParaSite" id="GPUH_0002138901-mRNA-1">
    <property type="protein sequence ID" value="GPUH_0002138901-mRNA-1"/>
    <property type="gene ID" value="GPUH_0002138901"/>
</dbReference>
<evidence type="ECO:0000256" key="1">
    <source>
        <dbReference type="ARBA" id="ARBA00022737"/>
    </source>
</evidence>
<dbReference type="AlphaFoldDB" id="A0A183EK72"/>
<keyword evidence="1" id="KW-0677">Repeat</keyword>
<dbReference type="GO" id="GO:0000159">
    <property type="term" value="C:protein phosphatase type 2A complex"/>
    <property type="evidence" value="ECO:0007669"/>
    <property type="project" value="TreeGrafter"/>
</dbReference>
<dbReference type="PANTHER" id="PTHR10648:SF4">
    <property type="entry name" value="PROTEIN PHOSPHATASE 2 (FORMERLY 2A), REGULATORY SUBUNIT A, BETA ISOFORM-RELATED"/>
    <property type="match status" value="1"/>
</dbReference>
<feature type="repeat" description="HEAT" evidence="2">
    <location>
        <begin position="60"/>
        <end position="98"/>
    </location>
</feature>
<name>A0A183EK72_9BILA</name>
<evidence type="ECO:0000313" key="3">
    <source>
        <dbReference type="WBParaSite" id="GPUH_0002138901-mRNA-1"/>
    </source>
</evidence>
<dbReference type="GO" id="GO:0019888">
    <property type="term" value="F:protein phosphatase regulator activity"/>
    <property type="evidence" value="ECO:0007669"/>
    <property type="project" value="TreeGrafter"/>
</dbReference>
<dbReference type="InterPro" id="IPR021133">
    <property type="entry name" value="HEAT_type_2"/>
</dbReference>
<proteinExistence type="predicted"/>
<sequence length="171" mass="19018">LALAEQLGNFTPLVGGPDYVQCLLPPLENLATVEETVVRDKAEIGSPREPHRAVSSVLPIRGLFRALCRDDTPMVRRAAAAKLGEFAKVFEADFLKDELLQILFRALCRDDTPMVRRAAAAKLGEFAKVFEADFLKDELLQMFVDLASDEQVKKASRMNCYETVKICEICG</sequence>
<dbReference type="InterPro" id="IPR016024">
    <property type="entry name" value="ARM-type_fold"/>
</dbReference>